<protein>
    <submittedName>
        <fullName evidence="2">Uncharacterized protein</fullName>
    </submittedName>
</protein>
<gene>
    <name evidence="2" type="ORF">GNZ18_18485</name>
</gene>
<keyword evidence="3" id="KW-1185">Reference proteome</keyword>
<keyword evidence="1" id="KW-1133">Transmembrane helix</keyword>
<feature type="transmembrane region" description="Helical" evidence="1">
    <location>
        <begin position="35"/>
        <end position="55"/>
    </location>
</feature>
<reference evidence="2 3" key="1">
    <citation type="submission" date="2019-11" db="EMBL/GenBank/DDBJ databases">
        <authorList>
            <person name="Cao P."/>
        </authorList>
    </citation>
    <scope>NUCLEOTIDE SEQUENCE [LARGE SCALE GENOMIC DNA]</scope>
    <source>
        <strain evidence="2 3">NEAU-AAG5</strain>
    </source>
</reference>
<name>A0A7K1L2A5_9ACTN</name>
<comment type="caution">
    <text evidence="2">The sequence shown here is derived from an EMBL/GenBank/DDBJ whole genome shotgun (WGS) entry which is preliminary data.</text>
</comment>
<keyword evidence="1" id="KW-0812">Transmembrane</keyword>
<feature type="transmembrane region" description="Helical" evidence="1">
    <location>
        <begin position="7"/>
        <end position="29"/>
    </location>
</feature>
<sequence length="310" mass="31987">MSRKLRPYLVGLVSAVSASALGVAVNVATDLQGNLLAWVTVGTITALTGTVGGVIEGNRELAEERESGDPLADIILSIECEVRADGSGSMNVKVHDPEAERLLPHLPALVPSLGASRAPNGVLPRPLAVALVTRSRTTGIARRLREVDALCSGLGGLDVRLCVADSAERRREALRAAQVVLLDDHCVEAGTRPLVGGLDLAGLRGGGGDGLAARVIVLGCQDGAAAAHTRALRRSLDRPVAFLGCDGPVPTGHAAVLYPHVLSQLDGLAGGRAGESELQAALEAAIGLAKRQEAQLDWGRWSTTVLHPAG</sequence>
<dbReference type="Proteomes" id="UP000432015">
    <property type="component" value="Unassembled WGS sequence"/>
</dbReference>
<organism evidence="2 3">
    <name type="scientific">Actinomadura litoris</name>
    <dbReference type="NCBI Taxonomy" id="2678616"/>
    <lineage>
        <taxon>Bacteria</taxon>
        <taxon>Bacillati</taxon>
        <taxon>Actinomycetota</taxon>
        <taxon>Actinomycetes</taxon>
        <taxon>Streptosporangiales</taxon>
        <taxon>Thermomonosporaceae</taxon>
        <taxon>Actinomadura</taxon>
    </lineage>
</organism>
<dbReference type="AlphaFoldDB" id="A0A7K1L2A5"/>
<proteinExistence type="predicted"/>
<evidence type="ECO:0000313" key="3">
    <source>
        <dbReference type="Proteomes" id="UP000432015"/>
    </source>
</evidence>
<keyword evidence="1" id="KW-0472">Membrane</keyword>
<dbReference type="RefSeq" id="WP_156217754.1">
    <property type="nucleotide sequence ID" value="NZ_WOFH01000006.1"/>
</dbReference>
<accession>A0A7K1L2A5</accession>
<evidence type="ECO:0000256" key="1">
    <source>
        <dbReference type="SAM" id="Phobius"/>
    </source>
</evidence>
<dbReference type="EMBL" id="WOFH01000006">
    <property type="protein sequence ID" value="MUN38578.1"/>
    <property type="molecule type" value="Genomic_DNA"/>
</dbReference>
<evidence type="ECO:0000313" key="2">
    <source>
        <dbReference type="EMBL" id="MUN38578.1"/>
    </source>
</evidence>